<keyword evidence="2" id="KW-1185">Reference proteome</keyword>
<evidence type="ECO:0000313" key="2">
    <source>
        <dbReference type="Proteomes" id="UP000050761"/>
    </source>
</evidence>
<evidence type="ECO:0000313" key="1">
    <source>
        <dbReference type="EMBL" id="VDP57528.1"/>
    </source>
</evidence>
<evidence type="ECO:0000313" key="3">
    <source>
        <dbReference type="WBParaSite" id="HPBE_0002643201-mRNA-1"/>
    </source>
</evidence>
<sequence>MEAMRRKLDKRLSDLEQAQTDLAVNKFRRLSMVSSDCM</sequence>
<name>A0A183GUR2_HELPZ</name>
<accession>A0A183GUR2</accession>
<dbReference type="AlphaFoldDB" id="A0A183GUR2"/>
<reference evidence="3" key="2">
    <citation type="submission" date="2019-09" db="UniProtKB">
        <authorList>
            <consortium name="WormBaseParasite"/>
        </authorList>
    </citation>
    <scope>IDENTIFICATION</scope>
</reference>
<protein>
    <submittedName>
        <fullName evidence="3">Transposase</fullName>
    </submittedName>
</protein>
<dbReference type="Proteomes" id="UP000050761">
    <property type="component" value="Unassembled WGS sequence"/>
</dbReference>
<dbReference type="EMBL" id="UZAH01039960">
    <property type="protein sequence ID" value="VDP57528.1"/>
    <property type="molecule type" value="Genomic_DNA"/>
</dbReference>
<reference evidence="1 2" key="1">
    <citation type="submission" date="2018-11" db="EMBL/GenBank/DDBJ databases">
        <authorList>
            <consortium name="Pathogen Informatics"/>
        </authorList>
    </citation>
    <scope>NUCLEOTIDE SEQUENCE [LARGE SCALE GENOMIC DNA]</scope>
</reference>
<organism evidence="2 3">
    <name type="scientific">Heligmosomoides polygyrus</name>
    <name type="common">Parasitic roundworm</name>
    <dbReference type="NCBI Taxonomy" id="6339"/>
    <lineage>
        <taxon>Eukaryota</taxon>
        <taxon>Metazoa</taxon>
        <taxon>Ecdysozoa</taxon>
        <taxon>Nematoda</taxon>
        <taxon>Chromadorea</taxon>
        <taxon>Rhabditida</taxon>
        <taxon>Rhabditina</taxon>
        <taxon>Rhabditomorpha</taxon>
        <taxon>Strongyloidea</taxon>
        <taxon>Heligmosomidae</taxon>
        <taxon>Heligmosomoides</taxon>
    </lineage>
</organism>
<proteinExistence type="predicted"/>
<accession>A0A3P8FDQ7</accession>
<dbReference type="WBParaSite" id="HPBE_0002643201-mRNA-1">
    <property type="protein sequence ID" value="HPBE_0002643201-mRNA-1"/>
    <property type="gene ID" value="HPBE_0002643201"/>
</dbReference>
<gene>
    <name evidence="1" type="ORF">HPBE_LOCUS26431</name>
</gene>
<dbReference type="OrthoDB" id="269822at2759"/>